<protein>
    <submittedName>
        <fullName evidence="2">Unnamed protein product</fullName>
    </submittedName>
</protein>
<dbReference type="AlphaFoldDB" id="A0A9W6TMH4"/>
<sequence>MVSAAPSGCTHLPHLLNQYLSSIQIDDDDPGFVLSWDLNNLVMFVVVANAQDPARAPGWLKTRPPQMTVNSFRDDN</sequence>
<comment type="caution">
    <text evidence="2">The sequence shown here is derived from an EMBL/GenBank/DDBJ whole genome shotgun (WGS) entry which is preliminary data.</text>
</comment>
<evidence type="ECO:0000313" key="2">
    <source>
        <dbReference type="EMBL" id="GMF16151.1"/>
    </source>
</evidence>
<feature type="region of interest" description="Disordered" evidence="1">
    <location>
        <begin position="56"/>
        <end position="76"/>
    </location>
</feature>
<dbReference type="OrthoDB" id="118048at2759"/>
<organism evidence="2 3">
    <name type="scientific">Phytophthora lilii</name>
    <dbReference type="NCBI Taxonomy" id="2077276"/>
    <lineage>
        <taxon>Eukaryota</taxon>
        <taxon>Sar</taxon>
        <taxon>Stramenopiles</taxon>
        <taxon>Oomycota</taxon>
        <taxon>Peronosporomycetes</taxon>
        <taxon>Peronosporales</taxon>
        <taxon>Peronosporaceae</taxon>
        <taxon>Phytophthora</taxon>
    </lineage>
</organism>
<evidence type="ECO:0000256" key="1">
    <source>
        <dbReference type="SAM" id="MobiDB-lite"/>
    </source>
</evidence>
<evidence type="ECO:0000313" key="3">
    <source>
        <dbReference type="Proteomes" id="UP001165083"/>
    </source>
</evidence>
<feature type="compositionally biased region" description="Polar residues" evidence="1">
    <location>
        <begin position="65"/>
        <end position="76"/>
    </location>
</feature>
<gene>
    <name evidence="2" type="ORF">Plil01_000569800</name>
</gene>
<keyword evidence="3" id="KW-1185">Reference proteome</keyword>
<reference evidence="2" key="1">
    <citation type="submission" date="2023-04" db="EMBL/GenBank/DDBJ databases">
        <title>Phytophthora lilii NBRC 32176.</title>
        <authorList>
            <person name="Ichikawa N."/>
            <person name="Sato H."/>
            <person name="Tonouchi N."/>
        </authorList>
    </citation>
    <scope>NUCLEOTIDE SEQUENCE</scope>
    <source>
        <strain evidence="2">NBRC 32176</strain>
    </source>
</reference>
<dbReference type="Proteomes" id="UP001165083">
    <property type="component" value="Unassembled WGS sequence"/>
</dbReference>
<name>A0A9W6TMH4_9STRA</name>
<accession>A0A9W6TMH4</accession>
<dbReference type="EMBL" id="BSXW01000243">
    <property type="protein sequence ID" value="GMF16151.1"/>
    <property type="molecule type" value="Genomic_DNA"/>
</dbReference>
<proteinExistence type="predicted"/>